<dbReference type="EMBL" id="BAAADD010000011">
    <property type="protein sequence ID" value="GAA0584651.1"/>
    <property type="molecule type" value="Genomic_DNA"/>
</dbReference>
<dbReference type="Pfam" id="PF14907">
    <property type="entry name" value="NTP_transf_5"/>
    <property type="match status" value="1"/>
</dbReference>
<comment type="caution">
    <text evidence="1">The sequence shown here is derived from an EMBL/GenBank/DDBJ whole genome shotgun (WGS) entry which is preliminary data.</text>
</comment>
<gene>
    <name evidence="1" type="ORF">GCM10008942_36950</name>
</gene>
<dbReference type="InterPro" id="IPR039498">
    <property type="entry name" value="NTP_transf_5"/>
</dbReference>
<proteinExistence type="predicted"/>
<sequence>MTEPLLRCLRWDEEGDARLRSMSGPDWEALLSRLSAGKGFAFLDRRMKMAGIAPPAPVAAALHQRMMALAIRNFGGRAALGTVIRDADRPALLLKGVDLAERLYGNPGHRPMGDIDFLIHDEDLLVFGAALSRQGYSSEYDISDPHLTASRGHHVLFRREGNALPFELHWHLQDDLGADDAFLAGLWSRAIAAPQIAPKAFIMAPEDLFLCLCLHLRHHIFETPLSQIWDIAEFLRTDKLAADWTVIWERARQWRLTESVRIALYAANKSLGVATPQLGGWQPDPSLAVCVPDVVSNLGRYARMPTAPLVTMLARQSTLKNRLSALHAGLFQRHGNTARKNTFTGTLLGRPAAYVRRLQDIRREYGTLLWKWLRGDPETVAMINQRDTLRRYLEKE</sequence>
<accession>A0ABN1F7T9</accession>
<organism evidence="1 2">
    <name type="scientific">Rhizomicrobium electricum</name>
    <dbReference type="NCBI Taxonomy" id="480070"/>
    <lineage>
        <taxon>Bacteria</taxon>
        <taxon>Pseudomonadati</taxon>
        <taxon>Pseudomonadota</taxon>
        <taxon>Alphaproteobacteria</taxon>
        <taxon>Micropepsales</taxon>
        <taxon>Micropepsaceae</taxon>
        <taxon>Rhizomicrobium</taxon>
    </lineage>
</organism>
<evidence type="ECO:0000313" key="1">
    <source>
        <dbReference type="EMBL" id="GAA0584651.1"/>
    </source>
</evidence>
<evidence type="ECO:0000313" key="2">
    <source>
        <dbReference type="Proteomes" id="UP001499951"/>
    </source>
</evidence>
<reference evidence="1 2" key="1">
    <citation type="journal article" date="2019" name="Int. J. Syst. Evol. Microbiol.">
        <title>The Global Catalogue of Microorganisms (GCM) 10K type strain sequencing project: providing services to taxonomists for standard genome sequencing and annotation.</title>
        <authorList>
            <consortium name="The Broad Institute Genomics Platform"/>
            <consortium name="The Broad Institute Genome Sequencing Center for Infectious Disease"/>
            <person name="Wu L."/>
            <person name="Ma J."/>
        </authorList>
    </citation>
    <scope>NUCLEOTIDE SEQUENCE [LARGE SCALE GENOMIC DNA]</scope>
    <source>
        <strain evidence="1 2">JCM 15089</strain>
    </source>
</reference>
<keyword evidence="2" id="KW-1185">Reference proteome</keyword>
<dbReference type="Proteomes" id="UP001499951">
    <property type="component" value="Unassembled WGS sequence"/>
</dbReference>
<name>A0ABN1F7T9_9PROT</name>
<protein>
    <recommendedName>
        <fullName evidence="3">Nucleotidyltransferase family protein</fullName>
    </recommendedName>
</protein>
<evidence type="ECO:0008006" key="3">
    <source>
        <dbReference type="Google" id="ProtNLM"/>
    </source>
</evidence>